<dbReference type="GO" id="GO:0008360">
    <property type="term" value="P:regulation of cell shape"/>
    <property type="evidence" value="ECO:0007669"/>
    <property type="project" value="InterPro"/>
</dbReference>
<dbReference type="Pfam" id="PF03285">
    <property type="entry name" value="Paralemmin"/>
    <property type="match status" value="2"/>
</dbReference>
<keyword evidence="8" id="KW-0966">Cell projection</keyword>
<evidence type="ECO:0000313" key="12">
    <source>
        <dbReference type="Ensembl" id="ENSECRP00000024743.1"/>
    </source>
</evidence>
<keyword evidence="5" id="KW-0963">Cytoplasm</keyword>
<keyword evidence="7 10" id="KW-0175">Coiled coil</keyword>
<gene>
    <name evidence="12" type="primary">PALMD</name>
    <name evidence="12" type="synonym">palmdb</name>
</gene>
<evidence type="ECO:0000256" key="1">
    <source>
        <dbReference type="ARBA" id="ARBA00004279"/>
    </source>
</evidence>
<evidence type="ECO:0000256" key="5">
    <source>
        <dbReference type="ARBA" id="ARBA00022490"/>
    </source>
</evidence>
<dbReference type="PANTHER" id="PTHR46881">
    <property type="entry name" value="PALMDELPHIN"/>
    <property type="match status" value="1"/>
</dbReference>
<evidence type="ECO:0000256" key="11">
    <source>
        <dbReference type="SAM" id="MobiDB-lite"/>
    </source>
</evidence>
<sequence>MEEEELLKERLHAITDKRRIQEEIVRKRAEIEEEKFKLQYLKKKILREKWLMDGLSPQNTQEQETIRKQTHEEQNQAELLQTNVLRMEQEIKNLENQEIQISTNEELILKKLKEVEKSAMDIIKSANDDMKQVSQPTEYVYSEIPDLPKSYRPSALKKLPKVAKENNEQAKRALFAMEINVEKDMKTGESQVLSAATVKADAFQEKGIKVYDDGRKSVYAVSCDGEITDNGVQELTPAEVEELLRAATEKKSQFALEYHEPVFSSSYNRSSTPKKQNKEHVKSESNSPLASYGIVEKNMYTPVKSELHCNDSIHLQDDFEHSYSIPYRQALHHYSTNEHEEHESQVIHNNENILINDDRPCVEDSHEPTLFSYHDQRENHHAALFVNSHYNNGQSSLVNKGTECNILHTSSTFDCEEPVTMIFMGYQNVNDETDLNKEVGFEGAIRAELVVIGDDYDDLEGEVQLSYHPEGQLSKIYKPGINPQSNPHQTTSEINWNMNNQSHQKNVIPVNEQKLPLCHGLHHSLSGQMAKDSTDDPSMTELEMKMLKLCK</sequence>
<dbReference type="GeneTree" id="ENSGT00940000157718"/>
<dbReference type="GO" id="GO:0043197">
    <property type="term" value="C:dendritic spine"/>
    <property type="evidence" value="ECO:0007669"/>
    <property type="project" value="UniProtKB-SubCell"/>
</dbReference>
<dbReference type="PANTHER" id="PTHR46881:SF1">
    <property type="entry name" value="PALMDELPHIN"/>
    <property type="match status" value="1"/>
</dbReference>
<evidence type="ECO:0000256" key="10">
    <source>
        <dbReference type="SAM" id="Coils"/>
    </source>
</evidence>
<dbReference type="Proteomes" id="UP000694620">
    <property type="component" value="Chromosome 10"/>
</dbReference>
<evidence type="ECO:0000256" key="3">
    <source>
        <dbReference type="ARBA" id="ARBA00004552"/>
    </source>
</evidence>
<reference evidence="12" key="3">
    <citation type="submission" date="2025-09" db="UniProtKB">
        <authorList>
            <consortium name="Ensembl"/>
        </authorList>
    </citation>
    <scope>IDENTIFICATION</scope>
</reference>
<evidence type="ECO:0000313" key="13">
    <source>
        <dbReference type="Proteomes" id="UP000694620"/>
    </source>
</evidence>
<dbReference type="GO" id="GO:0005737">
    <property type="term" value="C:cytoplasm"/>
    <property type="evidence" value="ECO:0007669"/>
    <property type="project" value="UniProtKB-SubCell"/>
</dbReference>
<evidence type="ECO:0000256" key="9">
    <source>
        <dbReference type="ARBA" id="ARBA00040857"/>
    </source>
</evidence>
<evidence type="ECO:0000256" key="4">
    <source>
        <dbReference type="ARBA" id="ARBA00005756"/>
    </source>
</evidence>
<protein>
    <recommendedName>
        <fullName evidence="9">Palmdelphin</fullName>
    </recommendedName>
</protein>
<reference evidence="12" key="1">
    <citation type="submission" date="2021-06" db="EMBL/GenBank/DDBJ databases">
        <authorList>
            <consortium name="Wellcome Sanger Institute Data Sharing"/>
        </authorList>
    </citation>
    <scope>NUCLEOTIDE SEQUENCE [LARGE SCALE GENOMIC DNA]</scope>
</reference>
<comment type="similarity">
    <text evidence="4">Belongs to the paralemmin family.</text>
</comment>
<name>A0A8C4T2A6_ERPCA</name>
<comment type="subcellular location">
    <subcellularLocation>
        <location evidence="1">Cell projection</location>
        <location evidence="1">Dendrite</location>
    </subcellularLocation>
    <subcellularLocation>
        <location evidence="3">Cell projection</location>
        <location evidence="3">Dendritic spine</location>
    </subcellularLocation>
    <subcellularLocation>
        <location evidence="2">Cytoplasm</location>
    </subcellularLocation>
</comment>
<dbReference type="InterPro" id="IPR004965">
    <property type="entry name" value="Paralemmin"/>
</dbReference>
<dbReference type="Ensembl" id="ENSECRT00000025280.1">
    <property type="protein sequence ID" value="ENSECRP00000024743.1"/>
    <property type="gene ID" value="ENSECRG00000016772.1"/>
</dbReference>
<dbReference type="AlphaFoldDB" id="A0A8C4T2A6"/>
<organism evidence="12 13">
    <name type="scientific">Erpetoichthys calabaricus</name>
    <name type="common">Rope fish</name>
    <name type="synonym">Calamoichthys calabaricus</name>
    <dbReference type="NCBI Taxonomy" id="27687"/>
    <lineage>
        <taxon>Eukaryota</taxon>
        <taxon>Metazoa</taxon>
        <taxon>Chordata</taxon>
        <taxon>Craniata</taxon>
        <taxon>Vertebrata</taxon>
        <taxon>Euteleostomi</taxon>
        <taxon>Actinopterygii</taxon>
        <taxon>Polypteriformes</taxon>
        <taxon>Polypteridae</taxon>
        <taxon>Erpetoichthys</taxon>
    </lineage>
</organism>
<keyword evidence="6" id="KW-0770">Synapse</keyword>
<evidence type="ECO:0000256" key="6">
    <source>
        <dbReference type="ARBA" id="ARBA00023018"/>
    </source>
</evidence>
<accession>A0A8C4T2A6</accession>
<dbReference type="GO" id="GO:0016020">
    <property type="term" value="C:membrane"/>
    <property type="evidence" value="ECO:0007669"/>
    <property type="project" value="InterPro"/>
</dbReference>
<keyword evidence="13" id="KW-1185">Reference proteome</keyword>
<evidence type="ECO:0000256" key="8">
    <source>
        <dbReference type="ARBA" id="ARBA00023273"/>
    </source>
</evidence>
<feature type="coiled-coil region" evidence="10">
    <location>
        <begin position="70"/>
        <end position="107"/>
    </location>
</feature>
<evidence type="ECO:0000256" key="7">
    <source>
        <dbReference type="ARBA" id="ARBA00023054"/>
    </source>
</evidence>
<feature type="compositionally biased region" description="Polar residues" evidence="11">
    <location>
        <begin position="264"/>
        <end position="274"/>
    </location>
</feature>
<reference evidence="12" key="2">
    <citation type="submission" date="2025-08" db="UniProtKB">
        <authorList>
            <consortium name="Ensembl"/>
        </authorList>
    </citation>
    <scope>IDENTIFICATION</scope>
</reference>
<proteinExistence type="inferred from homology"/>
<evidence type="ECO:0000256" key="2">
    <source>
        <dbReference type="ARBA" id="ARBA00004496"/>
    </source>
</evidence>
<feature type="region of interest" description="Disordered" evidence="11">
    <location>
        <begin position="264"/>
        <end position="287"/>
    </location>
</feature>